<protein>
    <submittedName>
        <fullName evidence="1">Uncharacterized protein</fullName>
    </submittedName>
</protein>
<name>A0A7X6BF47_9SPHN</name>
<dbReference type="AlphaFoldDB" id="A0A7X6BF47"/>
<comment type="caution">
    <text evidence="1">The sequence shown here is derived from an EMBL/GenBank/DDBJ whole genome shotgun (WGS) entry which is preliminary data.</text>
</comment>
<evidence type="ECO:0000313" key="2">
    <source>
        <dbReference type="Proteomes" id="UP000531251"/>
    </source>
</evidence>
<accession>A0A7X6BF47</accession>
<organism evidence="1 2">
    <name type="scientific">Sphingomonas trueperi</name>
    <dbReference type="NCBI Taxonomy" id="53317"/>
    <lineage>
        <taxon>Bacteria</taxon>
        <taxon>Pseudomonadati</taxon>
        <taxon>Pseudomonadota</taxon>
        <taxon>Alphaproteobacteria</taxon>
        <taxon>Sphingomonadales</taxon>
        <taxon>Sphingomonadaceae</taxon>
        <taxon>Sphingomonas</taxon>
    </lineage>
</organism>
<sequence length="70" mass="7446">MFDDASDPFARIQHRLAAQRRGGGGNIGGFLDLGARFDTRGIGDSLARDAVNRVTAGASMLHWVAMRSSA</sequence>
<dbReference type="RefSeq" id="WP_125978058.1">
    <property type="nucleotide sequence ID" value="NZ_BAAADY010000049.1"/>
</dbReference>
<dbReference type="EMBL" id="JAATJB010000027">
    <property type="protein sequence ID" value="NJC00006.1"/>
    <property type="molecule type" value="Genomic_DNA"/>
</dbReference>
<dbReference type="Proteomes" id="UP000531251">
    <property type="component" value="Unassembled WGS sequence"/>
</dbReference>
<keyword evidence="2" id="KW-1185">Reference proteome</keyword>
<gene>
    <name evidence="1" type="ORF">GGR89_004354</name>
</gene>
<reference evidence="1 2" key="1">
    <citation type="submission" date="2020-03" db="EMBL/GenBank/DDBJ databases">
        <title>Genomic Encyclopedia of Type Strains, Phase IV (KMG-IV): sequencing the most valuable type-strain genomes for metagenomic binning, comparative biology and taxonomic classification.</title>
        <authorList>
            <person name="Goeker M."/>
        </authorList>
    </citation>
    <scope>NUCLEOTIDE SEQUENCE [LARGE SCALE GENOMIC DNA]</scope>
    <source>
        <strain evidence="1 2">DSM 7225</strain>
    </source>
</reference>
<proteinExistence type="predicted"/>
<evidence type="ECO:0000313" key="1">
    <source>
        <dbReference type="EMBL" id="NJC00006.1"/>
    </source>
</evidence>